<keyword evidence="3 9" id="KW-0028">Amino-acid biosynthesis</keyword>
<sequence length="185" mass="20820">MSTLKIFAEEGAPTPRVTTSDSAEIARLLGAQGVRFERWETRALPPSAGQAEILSSYAAEVARLKAENGFQSADVINLTPSHPQKEEMRRKFLSEHRHSEDEVRFFVRGRGLFYLHLGTEVYALLCEQQDLISVPTGTRHWFDMGPEPDFTCIRLFTSTEGWAAQWTGDGIAERLPRFEKVVHAG</sequence>
<feature type="binding site" evidence="9">
    <location>
        <position position="98"/>
    </location>
    <ligand>
        <name>Fe(2+)</name>
        <dbReference type="ChEBI" id="CHEBI:29033"/>
    </ligand>
</feature>
<dbReference type="InterPro" id="IPR004313">
    <property type="entry name" value="ARD"/>
</dbReference>
<gene>
    <name evidence="9" type="primary">mtnD</name>
    <name evidence="10" type="ORF">SYV04_15025</name>
</gene>
<dbReference type="EC" id="1.13.11.53" evidence="9"/>
<dbReference type="SUPFAM" id="SSF51182">
    <property type="entry name" value="RmlC-like cupins"/>
    <property type="match status" value="1"/>
</dbReference>
<dbReference type="Gene3D" id="2.60.120.10">
    <property type="entry name" value="Jelly Rolls"/>
    <property type="match status" value="1"/>
</dbReference>
<dbReference type="HAMAP" id="MF_01682">
    <property type="entry name" value="Salvage_MtnD"/>
    <property type="match status" value="1"/>
</dbReference>
<feature type="binding site" evidence="9">
    <location>
        <position position="140"/>
    </location>
    <ligand>
        <name>Ni(2+)</name>
        <dbReference type="ChEBI" id="CHEBI:49786"/>
    </ligand>
</feature>
<evidence type="ECO:0000256" key="1">
    <source>
        <dbReference type="ARBA" id="ARBA00000428"/>
    </source>
</evidence>
<dbReference type="RefSeq" id="WP_321546438.1">
    <property type="nucleotide sequence ID" value="NZ_JAXIVS010000004.1"/>
</dbReference>
<keyword evidence="2 9" id="KW-0533">Nickel</keyword>
<comment type="function">
    <text evidence="9">Catalyzes 2 different reactions between oxygene and the acireductone 1,2-dihydroxy-3-keto-5-methylthiopentene (DHK-MTPene) depending upon the metal bound in the active site. Fe-containing acireductone dioxygenase (Fe-ARD) produces formate and 2-keto-4-methylthiobutyrate (KMTB), the alpha-ketoacid precursor of methionine in the methionine recycle pathway. Ni-containing acireductone dioxygenase (Ni-ARD) produces methylthiopropionate, carbon monoxide and formate, and does not lie on the methionine recycle pathway.</text>
</comment>
<keyword evidence="6 9" id="KW-0560">Oxidoreductase</keyword>
<keyword evidence="8 9" id="KW-0486">Methionine biosynthesis</keyword>
<keyword evidence="5 9" id="KW-0223">Dioxygenase</keyword>
<proteinExistence type="inferred from homology"/>
<protein>
    <recommendedName>
        <fullName evidence="9">Acireductone dioxygenase</fullName>
    </recommendedName>
    <alternativeName>
        <fullName evidence="9">1,2-dihydroxy-3-keto-5-methylthiopentene dioxygenase</fullName>
        <shortName evidence="9">DHK-MTPene dioxygenase</shortName>
    </alternativeName>
    <alternativeName>
        <fullName evidence="9">Acireductone dioxygenase (Fe(2+)-requiring)</fullName>
        <shortName evidence="9">ARD'</shortName>
        <shortName evidence="9">Fe-ARD</shortName>
        <ecNumber evidence="9">1.13.11.54</ecNumber>
    </alternativeName>
    <alternativeName>
        <fullName evidence="9">Acireductone dioxygenase (Ni(2+)-requiring)</fullName>
        <shortName evidence="9">ARD</shortName>
        <shortName evidence="9">Ni-ARD</shortName>
        <ecNumber evidence="9">1.13.11.53</ecNumber>
    </alternativeName>
</protein>
<name>A0ABU5H6K5_9BACT</name>
<dbReference type="Proteomes" id="UP001291309">
    <property type="component" value="Unassembled WGS sequence"/>
</dbReference>
<evidence type="ECO:0000256" key="4">
    <source>
        <dbReference type="ARBA" id="ARBA00022723"/>
    </source>
</evidence>
<dbReference type="CDD" id="cd02232">
    <property type="entry name" value="cupin_ARD"/>
    <property type="match status" value="1"/>
</dbReference>
<dbReference type="PANTHER" id="PTHR23418:SF0">
    <property type="entry name" value="ACIREDUCTONE DIOXYGENASE"/>
    <property type="match status" value="1"/>
</dbReference>
<dbReference type="Pfam" id="PF03079">
    <property type="entry name" value="ARD"/>
    <property type="match status" value="1"/>
</dbReference>
<dbReference type="InterPro" id="IPR023956">
    <property type="entry name" value="ARD_bac"/>
</dbReference>
<feature type="binding site" evidence="9">
    <location>
        <position position="102"/>
    </location>
    <ligand>
        <name>Ni(2+)</name>
        <dbReference type="ChEBI" id="CHEBI:49786"/>
    </ligand>
</feature>
<feature type="binding site" evidence="9">
    <location>
        <position position="102"/>
    </location>
    <ligand>
        <name>Fe(2+)</name>
        <dbReference type="ChEBI" id="CHEBI:29033"/>
    </ligand>
</feature>
<feature type="site" description="May play a role in metal incorporation in vivo" evidence="9">
    <location>
        <position position="95"/>
    </location>
</feature>
<dbReference type="PANTHER" id="PTHR23418">
    <property type="entry name" value="ACIREDUCTONE DIOXYGENASE"/>
    <property type="match status" value="1"/>
</dbReference>
<evidence type="ECO:0000256" key="2">
    <source>
        <dbReference type="ARBA" id="ARBA00022596"/>
    </source>
</evidence>
<evidence type="ECO:0000256" key="3">
    <source>
        <dbReference type="ARBA" id="ARBA00022605"/>
    </source>
</evidence>
<comment type="cofactor">
    <cofactor evidence="9">
        <name>Fe(2+)</name>
        <dbReference type="ChEBI" id="CHEBI:29033"/>
    </cofactor>
    <text evidence="9">Binds 1 Fe(2+) cation per monomer.</text>
</comment>
<feature type="site" description="Important to generate the dianion" evidence="9">
    <location>
        <position position="104"/>
    </location>
</feature>
<accession>A0ABU5H6K5</accession>
<feature type="binding site" evidence="9">
    <location>
        <position position="98"/>
    </location>
    <ligand>
        <name>Ni(2+)</name>
        <dbReference type="ChEBI" id="CHEBI:49786"/>
    </ligand>
</feature>
<feature type="binding site" evidence="9">
    <location>
        <position position="96"/>
    </location>
    <ligand>
        <name>Fe(2+)</name>
        <dbReference type="ChEBI" id="CHEBI:29033"/>
    </ligand>
</feature>
<dbReference type="InterPro" id="IPR014710">
    <property type="entry name" value="RmlC-like_jellyroll"/>
</dbReference>
<reference evidence="10 11" key="1">
    <citation type="submission" date="2023-12" db="EMBL/GenBank/DDBJ databases">
        <title>the genome sequence of Hyalangium sp. s54d21.</title>
        <authorList>
            <person name="Zhang X."/>
        </authorList>
    </citation>
    <scope>NUCLEOTIDE SEQUENCE [LARGE SCALE GENOMIC DNA]</scope>
    <source>
        <strain evidence="11">s54d21</strain>
    </source>
</reference>
<comment type="caution">
    <text evidence="10">The sequence shown here is derived from an EMBL/GenBank/DDBJ whole genome shotgun (WGS) entry which is preliminary data.</text>
</comment>
<dbReference type="InterPro" id="IPR011051">
    <property type="entry name" value="RmlC_Cupin_sf"/>
</dbReference>
<comment type="cofactor">
    <cofactor evidence="9">
        <name>Ni(2+)</name>
        <dbReference type="ChEBI" id="CHEBI:49786"/>
    </cofactor>
    <text evidence="9">Binds 1 nickel ion per monomer.</text>
</comment>
<feature type="binding site" evidence="9">
    <location>
        <position position="140"/>
    </location>
    <ligand>
        <name>Fe(2+)</name>
        <dbReference type="ChEBI" id="CHEBI:29033"/>
    </ligand>
</feature>
<evidence type="ECO:0000313" key="11">
    <source>
        <dbReference type="Proteomes" id="UP001291309"/>
    </source>
</evidence>
<organism evidence="10 11">
    <name type="scientific">Hyalangium rubrum</name>
    <dbReference type="NCBI Taxonomy" id="3103134"/>
    <lineage>
        <taxon>Bacteria</taxon>
        <taxon>Pseudomonadati</taxon>
        <taxon>Myxococcota</taxon>
        <taxon>Myxococcia</taxon>
        <taxon>Myxococcales</taxon>
        <taxon>Cystobacterineae</taxon>
        <taxon>Archangiaceae</taxon>
        <taxon>Hyalangium</taxon>
    </lineage>
</organism>
<comment type="pathway">
    <text evidence="9">Amino-acid biosynthesis; L-methionine biosynthesis via salvage pathway; L-methionine from S-methyl-5-thio-alpha-D-ribose 1-phosphate: step 5/6.</text>
</comment>
<keyword evidence="7 9" id="KW-0408">Iron</keyword>
<evidence type="ECO:0000256" key="6">
    <source>
        <dbReference type="ARBA" id="ARBA00023002"/>
    </source>
</evidence>
<keyword evidence="11" id="KW-1185">Reference proteome</keyword>
<dbReference type="EMBL" id="JAXIVS010000004">
    <property type="protein sequence ID" value="MDY7227725.1"/>
    <property type="molecule type" value="Genomic_DNA"/>
</dbReference>
<comment type="catalytic activity">
    <reaction evidence="9">
        <text>1,2-dihydroxy-5-(methylsulfanyl)pent-1-en-3-one + O2 = 3-(methylsulfanyl)propanoate + CO + formate + 2 H(+)</text>
        <dbReference type="Rhea" id="RHEA:14161"/>
        <dbReference type="ChEBI" id="CHEBI:15378"/>
        <dbReference type="ChEBI" id="CHEBI:15379"/>
        <dbReference type="ChEBI" id="CHEBI:15740"/>
        <dbReference type="ChEBI" id="CHEBI:17245"/>
        <dbReference type="ChEBI" id="CHEBI:49016"/>
        <dbReference type="ChEBI" id="CHEBI:49252"/>
        <dbReference type="EC" id="1.13.11.53"/>
    </reaction>
</comment>
<keyword evidence="4 9" id="KW-0479">Metal-binding</keyword>
<evidence type="ECO:0000256" key="8">
    <source>
        <dbReference type="ARBA" id="ARBA00023167"/>
    </source>
</evidence>
<comment type="similarity">
    <text evidence="9">Belongs to the acireductone dioxygenase (ARD) family.</text>
</comment>
<comment type="catalytic activity">
    <reaction evidence="1 9">
        <text>1,2-dihydroxy-5-(methylsulfanyl)pent-1-en-3-one + O2 = 4-methylsulfanyl-2-oxobutanoate + formate + 2 H(+)</text>
        <dbReference type="Rhea" id="RHEA:24504"/>
        <dbReference type="ChEBI" id="CHEBI:15378"/>
        <dbReference type="ChEBI" id="CHEBI:15379"/>
        <dbReference type="ChEBI" id="CHEBI:15740"/>
        <dbReference type="ChEBI" id="CHEBI:16723"/>
        <dbReference type="ChEBI" id="CHEBI:49252"/>
        <dbReference type="EC" id="1.13.11.54"/>
    </reaction>
</comment>
<evidence type="ECO:0000256" key="7">
    <source>
        <dbReference type="ARBA" id="ARBA00023004"/>
    </source>
</evidence>
<dbReference type="EC" id="1.13.11.54" evidence="9"/>
<feature type="site" description="May play a role in transmitting local conformational changes" evidence="9">
    <location>
        <position position="101"/>
    </location>
</feature>
<comment type="subunit">
    <text evidence="9">Monomer.</text>
</comment>
<evidence type="ECO:0000256" key="9">
    <source>
        <dbReference type="HAMAP-Rule" id="MF_01682"/>
    </source>
</evidence>
<evidence type="ECO:0000256" key="5">
    <source>
        <dbReference type="ARBA" id="ARBA00022964"/>
    </source>
</evidence>
<evidence type="ECO:0000313" key="10">
    <source>
        <dbReference type="EMBL" id="MDY7227725.1"/>
    </source>
</evidence>
<feature type="binding site" evidence="9">
    <location>
        <position position="96"/>
    </location>
    <ligand>
        <name>Ni(2+)</name>
        <dbReference type="ChEBI" id="CHEBI:49786"/>
    </ligand>
</feature>